<organism evidence="2 3">
    <name type="scientific">Pleurodeles waltl</name>
    <name type="common">Iberian ribbed newt</name>
    <dbReference type="NCBI Taxonomy" id="8319"/>
    <lineage>
        <taxon>Eukaryota</taxon>
        <taxon>Metazoa</taxon>
        <taxon>Chordata</taxon>
        <taxon>Craniata</taxon>
        <taxon>Vertebrata</taxon>
        <taxon>Euteleostomi</taxon>
        <taxon>Amphibia</taxon>
        <taxon>Batrachia</taxon>
        <taxon>Caudata</taxon>
        <taxon>Salamandroidea</taxon>
        <taxon>Salamandridae</taxon>
        <taxon>Pleurodelinae</taxon>
        <taxon>Pleurodeles</taxon>
    </lineage>
</organism>
<gene>
    <name evidence="2" type="ORF">NDU88_005882</name>
</gene>
<accession>A0AAV7UL84</accession>
<sequence length="164" mass="17263">MRQGHKAEAAAQFPTRAAENKLSPGRAPTSVLAGGSSRATDSVYAACRSLSARRCLNAGRVTHCAARLLLGRSARLPAPRGSRHSASRSSGVPPPRSVGTCLSGVCRRLVLTMTLPNGPCPLGNINPILIADMEPDRRWATPIPAGALPTMSDPDLYSYELGYS</sequence>
<evidence type="ECO:0000313" key="2">
    <source>
        <dbReference type="EMBL" id="KAJ1189131.1"/>
    </source>
</evidence>
<feature type="region of interest" description="Disordered" evidence="1">
    <location>
        <begin position="1"/>
        <end position="35"/>
    </location>
</feature>
<dbReference type="AlphaFoldDB" id="A0AAV7UL84"/>
<reference evidence="2" key="1">
    <citation type="journal article" date="2022" name="bioRxiv">
        <title>Sequencing and chromosome-scale assembly of the giantPleurodeles waltlgenome.</title>
        <authorList>
            <person name="Brown T."/>
            <person name="Elewa A."/>
            <person name="Iarovenko S."/>
            <person name="Subramanian E."/>
            <person name="Araus A.J."/>
            <person name="Petzold A."/>
            <person name="Susuki M."/>
            <person name="Suzuki K.-i.T."/>
            <person name="Hayashi T."/>
            <person name="Toyoda A."/>
            <person name="Oliveira C."/>
            <person name="Osipova E."/>
            <person name="Leigh N.D."/>
            <person name="Simon A."/>
            <person name="Yun M.H."/>
        </authorList>
    </citation>
    <scope>NUCLEOTIDE SEQUENCE</scope>
    <source>
        <strain evidence="2">20211129_DDA</strain>
        <tissue evidence="2">Liver</tissue>
    </source>
</reference>
<dbReference type="Proteomes" id="UP001066276">
    <property type="component" value="Chromosome 3_1"/>
</dbReference>
<protein>
    <submittedName>
        <fullName evidence="2">Uncharacterized protein</fullName>
    </submittedName>
</protein>
<proteinExistence type="predicted"/>
<evidence type="ECO:0000256" key="1">
    <source>
        <dbReference type="SAM" id="MobiDB-lite"/>
    </source>
</evidence>
<dbReference type="EMBL" id="JANPWB010000005">
    <property type="protein sequence ID" value="KAJ1189131.1"/>
    <property type="molecule type" value="Genomic_DNA"/>
</dbReference>
<evidence type="ECO:0000313" key="3">
    <source>
        <dbReference type="Proteomes" id="UP001066276"/>
    </source>
</evidence>
<name>A0AAV7UL84_PLEWA</name>
<comment type="caution">
    <text evidence="2">The sequence shown here is derived from an EMBL/GenBank/DDBJ whole genome shotgun (WGS) entry which is preliminary data.</text>
</comment>
<keyword evidence="3" id="KW-1185">Reference proteome</keyword>
<feature type="region of interest" description="Disordered" evidence="1">
    <location>
        <begin position="76"/>
        <end position="95"/>
    </location>
</feature>